<dbReference type="NCBIfam" id="TIGR01349">
    <property type="entry name" value="PDHac_trf_mito"/>
    <property type="match status" value="1"/>
</dbReference>
<dbReference type="Pfam" id="PF02817">
    <property type="entry name" value="E3_binding"/>
    <property type="match status" value="1"/>
</dbReference>
<proteinExistence type="inferred from homology"/>
<dbReference type="InterPro" id="IPR036625">
    <property type="entry name" value="E3-bd_dom_sf"/>
</dbReference>
<dbReference type="InterPro" id="IPR001078">
    <property type="entry name" value="2-oxoacid_DH_actylTfrase"/>
</dbReference>
<keyword evidence="5 8" id="KW-0012">Acyltransferase</keyword>
<sequence>MAKPIQMPALSPTMKEGKLVKWLKKVGDKVSSGDAIAEVETDKSNLEVEAYDDGVLLQIVVAEGDLAQVGAPIAYVGEKGEKVEAGSKPAAPAKAEAPAQPAEAPKAPAPAAAPASGGDGIPVLMPALSPTMKEGKVVKWLKKVGDKISSGEAIAEVETDKSNLEVEAYDDGTLAKILVDADQTAQVGAPIAYIAGKGGKVSVAAPAPAAPSAPAAPKAAAPSPAAAPQKSEAPAAAPRQASGEGRVRASPLARKMASSQGLDLAAVHGSGPLGRVVKRDIEAALAQGPAAAKKAPEAAARPAAPGSRPAPKTLPISTMRKVIAQRMSEVKPGVPHFYLTVDVEMDAAMKIREEAKALESKVSVNDIVVKAVAVALRRSPKMNVSLQGNTILQFATADVGIAVAIEDGLITPIIKDADQKGLQAISTEARELAERARKKALKPDEYTGGSITVSNLGMYGIDQFVAVINPPQAAIIAVGAVADKAVVRDGQITVRKILTVTLSGDHRVIDGATGAEYLRELKNLLEHPMRLLF</sequence>
<dbReference type="PROSITE" id="PS51826">
    <property type="entry name" value="PSBD"/>
    <property type="match status" value="1"/>
</dbReference>
<comment type="subunit">
    <text evidence="2">Forms a 24-polypeptide structural core with octahedral symmetry.</text>
</comment>
<dbReference type="Proteomes" id="UP000001351">
    <property type="component" value="Chromosome"/>
</dbReference>
<dbReference type="PROSITE" id="PS00189">
    <property type="entry name" value="LIPOYL"/>
    <property type="match status" value="2"/>
</dbReference>
<evidence type="ECO:0000313" key="14">
    <source>
        <dbReference type="Proteomes" id="UP000001351"/>
    </source>
</evidence>
<keyword evidence="13" id="KW-0670">Pyruvate</keyword>
<evidence type="ECO:0000256" key="6">
    <source>
        <dbReference type="ARBA" id="ARBA00025211"/>
    </source>
</evidence>
<dbReference type="EC" id="2.3.1.12" evidence="8"/>
<comment type="catalytic activity">
    <reaction evidence="7 8">
        <text>N(6)-[(R)-dihydrolipoyl]-L-lysyl-[protein] + acetyl-CoA = N(6)-[(R)-S(8)-acetyldihydrolipoyl]-L-lysyl-[protein] + CoA</text>
        <dbReference type="Rhea" id="RHEA:17017"/>
        <dbReference type="Rhea" id="RHEA-COMP:10475"/>
        <dbReference type="Rhea" id="RHEA-COMP:10478"/>
        <dbReference type="ChEBI" id="CHEBI:57287"/>
        <dbReference type="ChEBI" id="CHEBI:57288"/>
        <dbReference type="ChEBI" id="CHEBI:83100"/>
        <dbReference type="ChEBI" id="CHEBI:83111"/>
        <dbReference type="EC" id="2.3.1.12"/>
    </reaction>
</comment>
<protein>
    <recommendedName>
        <fullName evidence="8">Acetyltransferase component of pyruvate dehydrogenase complex</fullName>
        <ecNumber evidence="8">2.3.1.12</ecNumber>
    </recommendedName>
</protein>
<dbReference type="eggNOG" id="COG0508">
    <property type="taxonomic scope" value="Bacteria"/>
</dbReference>
<feature type="compositionally biased region" description="Low complexity" evidence="9">
    <location>
        <begin position="204"/>
        <end position="238"/>
    </location>
</feature>
<dbReference type="GO" id="GO:0004742">
    <property type="term" value="F:dihydrolipoyllysine-residue acetyltransferase activity"/>
    <property type="evidence" value="ECO:0007669"/>
    <property type="project" value="UniProtKB-UniRule"/>
</dbReference>
<dbReference type="InterPro" id="IPR000089">
    <property type="entry name" value="Biotin_lipoyl"/>
</dbReference>
<evidence type="ECO:0000256" key="5">
    <source>
        <dbReference type="ARBA" id="ARBA00023315"/>
    </source>
</evidence>
<evidence type="ECO:0000313" key="13">
    <source>
        <dbReference type="EMBL" id="EAU64307.1"/>
    </source>
</evidence>
<dbReference type="PANTHER" id="PTHR23151:SF90">
    <property type="entry name" value="DIHYDROLIPOYLLYSINE-RESIDUE ACETYLTRANSFERASE COMPONENT OF PYRUVATE DEHYDROGENASE COMPLEX, MITOCHONDRIAL-RELATED"/>
    <property type="match status" value="1"/>
</dbReference>
<comment type="function">
    <text evidence="6">The pyruvate dehydrogenase complex catalyzes the overall conversion of pyruvate to acetyl-CoA and CO(2). It contains multiple copies of three enzymatic components: pyruvate dehydrogenase (E1), dihydrolipoamide acetyltransferase (E2) and lipoamide dehydrogenase (E3).</text>
</comment>
<dbReference type="InterPro" id="IPR003016">
    <property type="entry name" value="2-oxoA_DH_lipoyl-BS"/>
</dbReference>
<dbReference type="Pfam" id="PF00198">
    <property type="entry name" value="2-oxoacid_dh"/>
    <property type="match status" value="1"/>
</dbReference>
<evidence type="ECO:0000256" key="7">
    <source>
        <dbReference type="ARBA" id="ARBA00048370"/>
    </source>
</evidence>
<feature type="region of interest" description="Disordered" evidence="9">
    <location>
        <begin position="288"/>
        <end position="313"/>
    </location>
</feature>
<feature type="compositionally biased region" description="Low complexity" evidence="9">
    <location>
        <begin position="288"/>
        <end position="311"/>
    </location>
</feature>
<gene>
    <name evidence="12" type="primary">pdhC</name>
    <name evidence="12" type="ordered locus">STAUR_3404</name>
    <name evidence="13" type="ORF">STIAU_4778</name>
</gene>
<evidence type="ECO:0000256" key="2">
    <source>
        <dbReference type="ARBA" id="ARBA00011484"/>
    </source>
</evidence>
<dbReference type="SUPFAM" id="SSF52777">
    <property type="entry name" value="CoA-dependent acyltransferases"/>
    <property type="match status" value="1"/>
</dbReference>
<dbReference type="EMBL" id="CP002271">
    <property type="protein sequence ID" value="ADO71196.1"/>
    <property type="molecule type" value="Genomic_DNA"/>
</dbReference>
<feature type="domain" description="Lipoyl-binding" evidence="10">
    <location>
        <begin position="2"/>
        <end position="77"/>
    </location>
</feature>
<dbReference type="SUPFAM" id="SSF47005">
    <property type="entry name" value="Peripheral subunit-binding domain of 2-oxo acid dehydrogenase complex"/>
    <property type="match status" value="1"/>
</dbReference>
<evidence type="ECO:0000256" key="8">
    <source>
        <dbReference type="RuleBase" id="RU361137"/>
    </source>
</evidence>
<evidence type="ECO:0000313" key="15">
    <source>
        <dbReference type="Proteomes" id="UP000032702"/>
    </source>
</evidence>
<dbReference type="Gene3D" id="3.30.559.10">
    <property type="entry name" value="Chloramphenicol acetyltransferase-like domain"/>
    <property type="match status" value="1"/>
</dbReference>
<comment type="cofactor">
    <cofactor evidence="8">
        <name>(R)-lipoate</name>
        <dbReference type="ChEBI" id="CHEBI:83088"/>
    </cofactor>
    <text evidence="8">Binds 2 lipoyl cofactors covalently.</text>
</comment>
<keyword evidence="14" id="KW-1185">Reference proteome</keyword>
<evidence type="ECO:0000259" key="11">
    <source>
        <dbReference type="PROSITE" id="PS51826"/>
    </source>
</evidence>
<accession>Q08V09</accession>
<feature type="region of interest" description="Disordered" evidence="9">
    <location>
        <begin position="86"/>
        <end position="116"/>
    </location>
</feature>
<dbReference type="Proteomes" id="UP000032702">
    <property type="component" value="Unassembled WGS sequence"/>
</dbReference>
<dbReference type="Pfam" id="PF00364">
    <property type="entry name" value="Biotin_lipoyl"/>
    <property type="match status" value="2"/>
</dbReference>
<evidence type="ECO:0000256" key="3">
    <source>
        <dbReference type="ARBA" id="ARBA00022679"/>
    </source>
</evidence>
<dbReference type="GO" id="GO:0045254">
    <property type="term" value="C:pyruvate dehydrogenase complex"/>
    <property type="evidence" value="ECO:0007669"/>
    <property type="project" value="UniProtKB-UniRule"/>
</dbReference>
<dbReference type="PANTHER" id="PTHR23151">
    <property type="entry name" value="DIHYDROLIPOAMIDE ACETYL/SUCCINYL-TRANSFERASE-RELATED"/>
    <property type="match status" value="1"/>
</dbReference>
<feature type="domain" description="Lipoyl-binding" evidence="10">
    <location>
        <begin position="120"/>
        <end position="195"/>
    </location>
</feature>
<dbReference type="AlphaFoldDB" id="Q08V09"/>
<dbReference type="PROSITE" id="PS50968">
    <property type="entry name" value="BIOTINYL_LIPOYL"/>
    <property type="match status" value="2"/>
</dbReference>
<keyword evidence="4 8" id="KW-0450">Lipoyl</keyword>
<feature type="region of interest" description="Disordered" evidence="9">
    <location>
        <begin position="204"/>
        <end position="254"/>
    </location>
</feature>
<dbReference type="InterPro" id="IPR045257">
    <property type="entry name" value="E2/Pdx1"/>
</dbReference>
<dbReference type="Gene3D" id="4.10.320.10">
    <property type="entry name" value="E3-binding domain"/>
    <property type="match status" value="1"/>
</dbReference>
<keyword evidence="3 8" id="KW-0808">Transferase</keyword>
<dbReference type="SUPFAM" id="SSF51230">
    <property type="entry name" value="Single hybrid motif"/>
    <property type="match status" value="2"/>
</dbReference>
<dbReference type="HOGENOM" id="CLU_016733_10_2_7"/>
<dbReference type="InterPro" id="IPR004167">
    <property type="entry name" value="PSBD"/>
</dbReference>
<dbReference type="OrthoDB" id="9805770at2"/>
<evidence type="ECO:0000256" key="4">
    <source>
        <dbReference type="ARBA" id="ARBA00022823"/>
    </source>
</evidence>
<evidence type="ECO:0000256" key="1">
    <source>
        <dbReference type="ARBA" id="ARBA00007317"/>
    </source>
</evidence>
<dbReference type="GO" id="GO:0006086">
    <property type="term" value="P:pyruvate decarboxylation to acetyl-CoA"/>
    <property type="evidence" value="ECO:0007669"/>
    <property type="project" value="InterPro"/>
</dbReference>
<dbReference type="InterPro" id="IPR011053">
    <property type="entry name" value="Single_hybrid_motif"/>
</dbReference>
<dbReference type="InterPro" id="IPR006257">
    <property type="entry name" value="LAT1"/>
</dbReference>
<comment type="similarity">
    <text evidence="1 8">Belongs to the 2-oxoacid dehydrogenase family.</text>
</comment>
<feature type="domain" description="Peripheral subunit-binding (PSBD)" evidence="11">
    <location>
        <begin position="248"/>
        <end position="285"/>
    </location>
</feature>
<organism evidence="13 15">
    <name type="scientific">Stigmatella aurantiaca (strain DW4/3-1)</name>
    <dbReference type="NCBI Taxonomy" id="378806"/>
    <lineage>
        <taxon>Bacteria</taxon>
        <taxon>Pseudomonadati</taxon>
        <taxon>Myxococcota</taxon>
        <taxon>Myxococcia</taxon>
        <taxon>Myxococcales</taxon>
        <taxon>Cystobacterineae</taxon>
        <taxon>Archangiaceae</taxon>
        <taxon>Stigmatella</taxon>
    </lineage>
</organism>
<name>Q08V09_STIAD</name>
<dbReference type="KEGG" id="sur:STAUR_3404"/>
<dbReference type="FunFam" id="2.40.50.100:FF:000010">
    <property type="entry name" value="Acetyltransferase component of pyruvate dehydrogenase complex"/>
    <property type="match status" value="2"/>
</dbReference>
<feature type="compositionally biased region" description="Low complexity" evidence="9">
    <location>
        <begin position="88"/>
        <end position="115"/>
    </location>
</feature>
<dbReference type="RefSeq" id="WP_002616706.1">
    <property type="nucleotide sequence ID" value="NC_014623.1"/>
</dbReference>
<dbReference type="STRING" id="378806.STAUR_3404"/>
<dbReference type="EMBL" id="AAMD01000122">
    <property type="protein sequence ID" value="EAU64307.1"/>
    <property type="molecule type" value="Genomic_DNA"/>
</dbReference>
<dbReference type="PATRIC" id="fig|378806.16.peg.3242"/>
<evidence type="ECO:0000313" key="12">
    <source>
        <dbReference type="EMBL" id="ADO71196.1"/>
    </source>
</evidence>
<reference evidence="13 15" key="1">
    <citation type="submission" date="2006-04" db="EMBL/GenBank/DDBJ databases">
        <authorList>
            <person name="Nierman W.C."/>
        </authorList>
    </citation>
    <scope>NUCLEOTIDE SEQUENCE [LARGE SCALE GENOMIC DNA]</scope>
    <source>
        <strain evidence="13 15">DW4/3-1</strain>
    </source>
</reference>
<evidence type="ECO:0000256" key="9">
    <source>
        <dbReference type="SAM" id="MobiDB-lite"/>
    </source>
</evidence>
<evidence type="ECO:0000259" key="10">
    <source>
        <dbReference type="PROSITE" id="PS50968"/>
    </source>
</evidence>
<dbReference type="InterPro" id="IPR023213">
    <property type="entry name" value="CAT-like_dom_sf"/>
</dbReference>
<reference evidence="12 14" key="2">
    <citation type="journal article" date="2011" name="Mol. Biol. Evol.">
        <title>Comparative genomic analysis of fruiting body formation in Myxococcales.</title>
        <authorList>
            <person name="Huntley S."/>
            <person name="Hamann N."/>
            <person name="Wegener-Feldbrugge S."/>
            <person name="Treuner-Lange A."/>
            <person name="Kube M."/>
            <person name="Reinhardt R."/>
            <person name="Klages S."/>
            <person name="Muller R."/>
            <person name="Ronning C.M."/>
            <person name="Nierman W.C."/>
            <person name="Sogaard-Andersen L."/>
        </authorList>
    </citation>
    <scope>NUCLEOTIDE SEQUENCE [LARGE SCALE GENOMIC DNA]</scope>
    <source>
        <strain evidence="12 14">DW4/3-1</strain>
    </source>
</reference>
<dbReference type="Gene3D" id="2.40.50.100">
    <property type="match status" value="2"/>
</dbReference>
<dbReference type="CDD" id="cd06849">
    <property type="entry name" value="lipoyl_domain"/>
    <property type="match status" value="2"/>
</dbReference>